<evidence type="ECO:0000313" key="1">
    <source>
        <dbReference type="EMBL" id="PIK57603.1"/>
    </source>
</evidence>
<evidence type="ECO:0000313" key="2">
    <source>
        <dbReference type="Proteomes" id="UP000230750"/>
    </source>
</evidence>
<proteinExistence type="predicted"/>
<protein>
    <submittedName>
        <fullName evidence="1">Uncharacterized protein</fullName>
    </submittedName>
</protein>
<accession>A0A2G8LBG6</accession>
<dbReference type="Proteomes" id="UP000230750">
    <property type="component" value="Unassembled WGS sequence"/>
</dbReference>
<reference evidence="1 2" key="1">
    <citation type="journal article" date="2017" name="PLoS Biol.">
        <title>The sea cucumber genome provides insights into morphological evolution and visceral regeneration.</title>
        <authorList>
            <person name="Zhang X."/>
            <person name="Sun L."/>
            <person name="Yuan J."/>
            <person name="Sun Y."/>
            <person name="Gao Y."/>
            <person name="Zhang L."/>
            <person name="Li S."/>
            <person name="Dai H."/>
            <person name="Hamel J.F."/>
            <person name="Liu C."/>
            <person name="Yu Y."/>
            <person name="Liu S."/>
            <person name="Lin W."/>
            <person name="Guo K."/>
            <person name="Jin S."/>
            <person name="Xu P."/>
            <person name="Storey K.B."/>
            <person name="Huan P."/>
            <person name="Zhang T."/>
            <person name="Zhou Y."/>
            <person name="Zhang J."/>
            <person name="Lin C."/>
            <person name="Li X."/>
            <person name="Xing L."/>
            <person name="Huo D."/>
            <person name="Sun M."/>
            <person name="Wang L."/>
            <person name="Mercier A."/>
            <person name="Li F."/>
            <person name="Yang H."/>
            <person name="Xiang J."/>
        </authorList>
    </citation>
    <scope>NUCLEOTIDE SEQUENCE [LARGE SCALE GENOMIC DNA]</scope>
    <source>
        <strain evidence="1">Shaxun</strain>
        <tissue evidence="1">Muscle</tissue>
    </source>
</reference>
<comment type="caution">
    <text evidence="1">The sequence shown here is derived from an EMBL/GenBank/DDBJ whole genome shotgun (WGS) entry which is preliminary data.</text>
</comment>
<gene>
    <name evidence="1" type="ORF">BSL78_05511</name>
</gene>
<organism evidence="1 2">
    <name type="scientific">Stichopus japonicus</name>
    <name type="common">Sea cucumber</name>
    <dbReference type="NCBI Taxonomy" id="307972"/>
    <lineage>
        <taxon>Eukaryota</taxon>
        <taxon>Metazoa</taxon>
        <taxon>Echinodermata</taxon>
        <taxon>Eleutherozoa</taxon>
        <taxon>Echinozoa</taxon>
        <taxon>Holothuroidea</taxon>
        <taxon>Aspidochirotacea</taxon>
        <taxon>Aspidochirotida</taxon>
        <taxon>Stichopodidae</taxon>
        <taxon>Apostichopus</taxon>
    </lineage>
</organism>
<dbReference type="AlphaFoldDB" id="A0A2G8LBG6"/>
<dbReference type="EMBL" id="MRZV01000138">
    <property type="protein sequence ID" value="PIK57603.1"/>
    <property type="molecule type" value="Genomic_DNA"/>
</dbReference>
<keyword evidence="2" id="KW-1185">Reference proteome</keyword>
<sequence length="103" mass="11834">MKTEKQPKRGEEESEKLRLMNITLQLRELELKCAQDELNALKGLQDAADEVPSDIEEPDGAVGGTVNEQYRKEFSNYYSSDINMFKSKQIFALLPHDCQDIRI</sequence>
<name>A0A2G8LBG6_STIJA</name>